<dbReference type="GO" id="GO:0016618">
    <property type="term" value="F:hydroxypyruvate reductase [NAD(P)H] activity"/>
    <property type="evidence" value="ECO:0007669"/>
    <property type="project" value="TreeGrafter"/>
</dbReference>
<evidence type="ECO:0000256" key="1">
    <source>
        <dbReference type="ARBA" id="ARBA00005854"/>
    </source>
</evidence>
<dbReference type="GO" id="GO:0030267">
    <property type="term" value="F:glyoxylate reductase (NADPH) activity"/>
    <property type="evidence" value="ECO:0007669"/>
    <property type="project" value="TreeGrafter"/>
</dbReference>
<evidence type="ECO:0000259" key="5">
    <source>
        <dbReference type="Pfam" id="PF00389"/>
    </source>
</evidence>
<sequence length="316" mass="34764">MKVFVTRPIPENGLKLLKEKFEVVVGSNQILPKGELIQKAKGFDAIITLLTDKIDGEVLDGLGKQLKIVANYAVGFDNIDLPAAKQRNIYVTNTPGILTEAVAEHTFALILAVSRKVVASDKFVREGHYTQWEPMLLLGKQLWQQTIGIVGLGRIGSYVARISTGFRMRIIYYDIKRNSEFESSFNASFKELPELLKEADIVSIHVPLSEETKHLIGSEQLSLMKKDAILVNTSRGSVVDEAALVKALSEKKIYGAGLDVFENEPRLSPGLTELDNVILTPHTASATIEAREAMSEIAAKNVIEALEGKTPPNIVQ</sequence>
<comment type="caution">
    <text evidence="7">The sequence shown here is derived from an EMBL/GenBank/DDBJ whole genome shotgun (WGS) entry which is preliminary data.</text>
</comment>
<evidence type="ECO:0000313" key="8">
    <source>
        <dbReference type="Proteomes" id="UP000177821"/>
    </source>
</evidence>
<dbReference type="AlphaFoldDB" id="A0A1G1WLQ6"/>
<dbReference type="Gene3D" id="3.40.50.720">
    <property type="entry name" value="NAD(P)-binding Rossmann-like Domain"/>
    <property type="match status" value="2"/>
</dbReference>
<dbReference type="InterPro" id="IPR006139">
    <property type="entry name" value="D-isomer_2_OHA_DH_cat_dom"/>
</dbReference>
<feature type="domain" description="D-isomer specific 2-hydroxyacid dehydrogenase NAD-binding" evidence="6">
    <location>
        <begin position="107"/>
        <end position="284"/>
    </location>
</feature>
<comment type="similarity">
    <text evidence="1 4">Belongs to the D-isomer specific 2-hydroxyacid dehydrogenase family.</text>
</comment>
<dbReference type="InterPro" id="IPR029753">
    <property type="entry name" value="D-isomer_DH_CS"/>
</dbReference>
<dbReference type="PANTHER" id="PTHR10996:SF283">
    <property type="entry name" value="GLYOXYLATE_HYDROXYPYRUVATE REDUCTASE B"/>
    <property type="match status" value="1"/>
</dbReference>
<dbReference type="InterPro" id="IPR050223">
    <property type="entry name" value="D-isomer_2-hydroxyacid_DH"/>
</dbReference>
<organism evidence="7 8">
    <name type="scientific">Candidatus Woykebacteria bacterium RIFCSPHIGHO2_02_FULL_43_16b</name>
    <dbReference type="NCBI Taxonomy" id="1802601"/>
    <lineage>
        <taxon>Bacteria</taxon>
        <taxon>Candidatus Woykeibacteriota</taxon>
    </lineage>
</organism>
<evidence type="ECO:0000256" key="3">
    <source>
        <dbReference type="ARBA" id="ARBA00023027"/>
    </source>
</evidence>
<accession>A0A1G1WLQ6</accession>
<dbReference type="PROSITE" id="PS00671">
    <property type="entry name" value="D_2_HYDROXYACID_DH_3"/>
    <property type="match status" value="1"/>
</dbReference>
<dbReference type="CDD" id="cd05301">
    <property type="entry name" value="GDH"/>
    <property type="match status" value="1"/>
</dbReference>
<dbReference type="SUPFAM" id="SSF52283">
    <property type="entry name" value="Formate/glycerate dehydrogenase catalytic domain-like"/>
    <property type="match status" value="1"/>
</dbReference>
<evidence type="ECO:0000313" key="7">
    <source>
        <dbReference type="EMBL" id="OGY28613.1"/>
    </source>
</evidence>
<evidence type="ECO:0000259" key="6">
    <source>
        <dbReference type="Pfam" id="PF02826"/>
    </source>
</evidence>
<dbReference type="PANTHER" id="PTHR10996">
    <property type="entry name" value="2-HYDROXYACID DEHYDROGENASE-RELATED"/>
    <property type="match status" value="1"/>
</dbReference>
<dbReference type="SUPFAM" id="SSF51735">
    <property type="entry name" value="NAD(P)-binding Rossmann-fold domains"/>
    <property type="match status" value="1"/>
</dbReference>
<dbReference type="Proteomes" id="UP000177821">
    <property type="component" value="Unassembled WGS sequence"/>
</dbReference>
<proteinExistence type="inferred from homology"/>
<keyword evidence="3" id="KW-0520">NAD</keyword>
<feature type="domain" description="D-isomer specific 2-hydroxyacid dehydrogenase catalytic" evidence="5">
    <location>
        <begin position="3"/>
        <end position="315"/>
    </location>
</feature>
<dbReference type="GO" id="GO:0051287">
    <property type="term" value="F:NAD binding"/>
    <property type="evidence" value="ECO:0007669"/>
    <property type="project" value="InterPro"/>
</dbReference>
<dbReference type="FunFam" id="3.40.50.720:FF:000203">
    <property type="entry name" value="D-3-phosphoglycerate dehydrogenase (SerA)"/>
    <property type="match status" value="1"/>
</dbReference>
<evidence type="ECO:0000256" key="2">
    <source>
        <dbReference type="ARBA" id="ARBA00023002"/>
    </source>
</evidence>
<dbReference type="InterPro" id="IPR036291">
    <property type="entry name" value="NAD(P)-bd_dom_sf"/>
</dbReference>
<dbReference type="InterPro" id="IPR029752">
    <property type="entry name" value="D-isomer_DH_CS1"/>
</dbReference>
<dbReference type="InterPro" id="IPR006140">
    <property type="entry name" value="D-isomer_DH_NAD-bd"/>
</dbReference>
<dbReference type="PROSITE" id="PS00065">
    <property type="entry name" value="D_2_HYDROXYACID_DH_1"/>
    <property type="match status" value="1"/>
</dbReference>
<dbReference type="Pfam" id="PF00389">
    <property type="entry name" value="2-Hacid_dh"/>
    <property type="match status" value="1"/>
</dbReference>
<gene>
    <name evidence="7" type="ORF">A3J50_02685</name>
</gene>
<dbReference type="PROSITE" id="PS00670">
    <property type="entry name" value="D_2_HYDROXYACID_DH_2"/>
    <property type="match status" value="1"/>
</dbReference>
<reference evidence="7 8" key="1">
    <citation type="journal article" date="2016" name="Nat. Commun.">
        <title>Thousands of microbial genomes shed light on interconnected biogeochemical processes in an aquifer system.</title>
        <authorList>
            <person name="Anantharaman K."/>
            <person name="Brown C.T."/>
            <person name="Hug L.A."/>
            <person name="Sharon I."/>
            <person name="Castelle C.J."/>
            <person name="Probst A.J."/>
            <person name="Thomas B.C."/>
            <person name="Singh A."/>
            <person name="Wilkins M.J."/>
            <person name="Karaoz U."/>
            <person name="Brodie E.L."/>
            <person name="Williams K.H."/>
            <person name="Hubbard S.S."/>
            <person name="Banfield J.F."/>
        </authorList>
    </citation>
    <scope>NUCLEOTIDE SEQUENCE [LARGE SCALE GENOMIC DNA]</scope>
</reference>
<dbReference type="Pfam" id="PF02826">
    <property type="entry name" value="2-Hacid_dh_C"/>
    <property type="match status" value="1"/>
</dbReference>
<name>A0A1G1WLQ6_9BACT</name>
<keyword evidence="2 4" id="KW-0560">Oxidoreductase</keyword>
<protein>
    <submittedName>
        <fullName evidence="7">D-glycerate dehydrogenase</fullName>
    </submittedName>
</protein>
<dbReference type="EMBL" id="MHCX01000047">
    <property type="protein sequence ID" value="OGY28613.1"/>
    <property type="molecule type" value="Genomic_DNA"/>
</dbReference>
<evidence type="ECO:0000256" key="4">
    <source>
        <dbReference type="RuleBase" id="RU003719"/>
    </source>
</evidence>
<dbReference type="GO" id="GO:0005829">
    <property type="term" value="C:cytosol"/>
    <property type="evidence" value="ECO:0007669"/>
    <property type="project" value="TreeGrafter"/>
</dbReference>